<evidence type="ECO:0000256" key="1">
    <source>
        <dbReference type="SAM" id="Phobius"/>
    </source>
</evidence>
<reference evidence="2" key="1">
    <citation type="submission" date="2017-11" db="EMBL/GenBank/DDBJ databases">
        <title>Distribution and pathogenic roles of integrating conjugative elements and cag pathogenicity islands of Helicobacter pylori in Indonesia.</title>
        <authorList>
            <person name="Waskito L.A."/>
            <person name="Miftahussurur M."/>
            <person name="Lusida M.I."/>
            <person name="Syam A.F."/>
            <person name="Suzuki R."/>
            <person name="Subsomwong P."/>
            <person name="Uchida T."/>
            <person name="Hamdan M."/>
            <person name="Nasronudin N."/>
            <person name="Yamaoka Y."/>
        </authorList>
    </citation>
    <scope>NUCLEOTIDE SEQUENCE</scope>
    <source>
        <strain evidence="2">KPG73</strain>
    </source>
</reference>
<keyword evidence="1" id="KW-0812">Transmembrane</keyword>
<keyword evidence="1" id="KW-0472">Membrane</keyword>
<feature type="transmembrane region" description="Helical" evidence="1">
    <location>
        <begin position="53"/>
        <end position="70"/>
    </location>
</feature>
<dbReference type="EMBL" id="LC338067">
    <property type="protein sequence ID" value="BBB44640.1"/>
    <property type="molecule type" value="Genomic_DNA"/>
</dbReference>
<gene>
    <name evidence="2" type="primary">cag14</name>
</gene>
<keyword evidence="1" id="KW-1133">Transmembrane helix</keyword>
<proteinExistence type="predicted"/>
<protein>
    <submittedName>
        <fullName evidence="2">Cag pathogenicity island protein 14</fullName>
    </submittedName>
</protein>
<feature type="transmembrane region" description="Helical" evidence="1">
    <location>
        <begin position="28"/>
        <end position="47"/>
    </location>
</feature>
<organism evidence="2">
    <name type="scientific">Helicobacter pylori</name>
    <name type="common">Campylobacter pylori</name>
    <dbReference type="NCBI Taxonomy" id="210"/>
    <lineage>
        <taxon>Bacteria</taxon>
        <taxon>Pseudomonadati</taxon>
        <taxon>Campylobacterota</taxon>
        <taxon>Epsilonproteobacteria</taxon>
        <taxon>Campylobacterales</taxon>
        <taxon>Helicobacteraceae</taxon>
        <taxon>Helicobacter</taxon>
    </lineage>
</organism>
<dbReference type="AlphaFoldDB" id="A0A2Z5W459"/>
<evidence type="ECO:0000313" key="2">
    <source>
        <dbReference type="EMBL" id="BBB44640.1"/>
    </source>
</evidence>
<accession>A0A2Z5W459</accession>
<name>A0A2Z5W459_HELPX</name>
<sequence length="131" mass="14475">MLSAKTRIRTPIKQELVQPKIRNPKIKGLVMGKILASLLGGGTNLFAGLSSDLFSMILNFLFFLMLMMGLNEILEKKFNLPIDNIKDFMTEVLKNGFCSMKNMGSALIGNGFSSSKSDRTANKMSVPQVKL</sequence>